<feature type="coiled-coil region" evidence="5">
    <location>
        <begin position="83"/>
        <end position="156"/>
    </location>
</feature>
<evidence type="ECO:0000259" key="7">
    <source>
        <dbReference type="PROSITE" id="PS51775"/>
    </source>
</evidence>
<dbReference type="InterPro" id="IPR007656">
    <property type="entry name" value="GTD-bd"/>
</dbReference>
<keyword evidence="5" id="KW-0175">Coiled coil</keyword>
<evidence type="ECO:0000256" key="1">
    <source>
        <dbReference type="ARBA" id="ARBA00004370"/>
    </source>
</evidence>
<dbReference type="EMBL" id="JADFTS010000005">
    <property type="protein sequence ID" value="KAF9606788.1"/>
    <property type="molecule type" value="Genomic_DNA"/>
</dbReference>
<dbReference type="Pfam" id="PF04576">
    <property type="entry name" value="Zein-binding"/>
    <property type="match status" value="1"/>
</dbReference>
<feature type="compositionally biased region" description="Polar residues" evidence="6">
    <location>
        <begin position="544"/>
        <end position="562"/>
    </location>
</feature>
<keyword evidence="9" id="KW-1185">Reference proteome</keyword>
<name>A0A835LSR2_9MAGN</name>
<comment type="subcellular location">
    <subcellularLocation>
        <location evidence="1">Membrane</location>
    </subcellularLocation>
</comment>
<dbReference type="PROSITE" id="PS51775">
    <property type="entry name" value="GTD_BINDING"/>
    <property type="match status" value="1"/>
</dbReference>
<gene>
    <name evidence="8" type="ORF">IFM89_028164</name>
</gene>
<keyword evidence="3" id="KW-1133">Transmembrane helix</keyword>
<feature type="domain" description="GTD-binding" evidence="7">
    <location>
        <begin position="63"/>
        <end position="161"/>
    </location>
</feature>
<dbReference type="PANTHER" id="PTHR31422:SF3">
    <property type="entry name" value="GTD-BINDING DOMAIN-CONTAINING PROTEIN"/>
    <property type="match status" value="1"/>
</dbReference>
<evidence type="ECO:0000256" key="4">
    <source>
        <dbReference type="ARBA" id="ARBA00023136"/>
    </source>
</evidence>
<dbReference type="PANTHER" id="PTHR31422">
    <property type="entry name" value="BNAANNG28530D PROTEIN"/>
    <property type="match status" value="1"/>
</dbReference>
<protein>
    <recommendedName>
        <fullName evidence="7">GTD-binding domain-containing protein</fullName>
    </recommendedName>
</protein>
<organism evidence="8 9">
    <name type="scientific">Coptis chinensis</name>
    <dbReference type="NCBI Taxonomy" id="261450"/>
    <lineage>
        <taxon>Eukaryota</taxon>
        <taxon>Viridiplantae</taxon>
        <taxon>Streptophyta</taxon>
        <taxon>Embryophyta</taxon>
        <taxon>Tracheophyta</taxon>
        <taxon>Spermatophyta</taxon>
        <taxon>Magnoliopsida</taxon>
        <taxon>Ranunculales</taxon>
        <taxon>Ranunculaceae</taxon>
        <taxon>Coptidoideae</taxon>
        <taxon>Coptis</taxon>
    </lineage>
</organism>
<feature type="compositionally biased region" description="Polar residues" evidence="6">
    <location>
        <begin position="434"/>
        <end position="446"/>
    </location>
</feature>
<dbReference type="GO" id="GO:0080115">
    <property type="term" value="F:myosin XI tail binding"/>
    <property type="evidence" value="ECO:0007669"/>
    <property type="project" value="UniProtKB-ARBA"/>
</dbReference>
<reference evidence="8 9" key="1">
    <citation type="submission" date="2020-10" db="EMBL/GenBank/DDBJ databases">
        <title>The Coptis chinensis genome and diversification of protoberbering-type alkaloids.</title>
        <authorList>
            <person name="Wang B."/>
            <person name="Shu S."/>
            <person name="Song C."/>
            <person name="Liu Y."/>
        </authorList>
    </citation>
    <scope>NUCLEOTIDE SEQUENCE [LARGE SCALE GENOMIC DNA]</scope>
    <source>
        <strain evidence="8">HL-2020</strain>
        <tissue evidence="8">Leaf</tissue>
    </source>
</reference>
<sequence>MVILIPDDNEAHAGIQSDEGPQHSFRWNDFMGESKNFGRDMTSASDVEHSFQQEMGSDRSDINSIRVLEQALEEEHTARAALYQELEKERSAAASAADEAMAMILRLQKEKASVEMEAKQYQRMIEEKSAYDEEEMNILKEILVRREREVHFLEKEVEAYRMTTPRNENLVGLSTQTTRSLSDSSEDPELMLQQISEYIDKKEMVKNMKNSSNTLSVEKQGRVLTFEEGSPPLPSPPPPRWHEIDDLWKRGDYRSGPSNDKPESISEYKHKFQEKGLLSVEEKSSDPQGQRLMTEVDSRFYQLNEDQEHNLLEKTIIVDEEQGKNDNAGLCQGMAVKTGQTGEITIGVPHDGANLEKHGNDADQGGIDRYTSISEAEPTVLDVHVIDDRSKLCNQGSEEEAVSLLINTATDRRKKSVHQSEASGSRRPSIINDHLSTSRGENQSAIRRSMSDMRSVSDKSQGKKLPLSDMRRNSMSSVDCERSKLESEVGWLRERLKIVQEGREKLSFSVEHREREKLHLQLLEDIAKQLKEIRHLTEPVKSVRQASLPPSSSKVHTSDFSC</sequence>
<feature type="region of interest" description="Disordered" evidence="6">
    <location>
        <begin position="540"/>
        <end position="562"/>
    </location>
</feature>
<comment type="caution">
    <text evidence="8">The sequence shown here is derived from an EMBL/GenBank/DDBJ whole genome shotgun (WGS) entry which is preliminary data.</text>
</comment>
<evidence type="ECO:0000256" key="3">
    <source>
        <dbReference type="ARBA" id="ARBA00022989"/>
    </source>
</evidence>
<keyword evidence="4" id="KW-0472">Membrane</keyword>
<accession>A0A835LSR2</accession>
<dbReference type="GO" id="GO:0016020">
    <property type="term" value="C:membrane"/>
    <property type="evidence" value="ECO:0007669"/>
    <property type="project" value="UniProtKB-SubCell"/>
</dbReference>
<evidence type="ECO:0000313" key="9">
    <source>
        <dbReference type="Proteomes" id="UP000631114"/>
    </source>
</evidence>
<evidence type="ECO:0000313" key="8">
    <source>
        <dbReference type="EMBL" id="KAF9606788.1"/>
    </source>
</evidence>
<dbReference type="Proteomes" id="UP000631114">
    <property type="component" value="Unassembled WGS sequence"/>
</dbReference>
<keyword evidence="2" id="KW-0812">Transmembrane</keyword>
<evidence type="ECO:0000256" key="2">
    <source>
        <dbReference type="ARBA" id="ARBA00022692"/>
    </source>
</evidence>
<dbReference type="OrthoDB" id="1933744at2759"/>
<feature type="compositionally biased region" description="Basic and acidic residues" evidence="6">
    <location>
        <begin position="449"/>
        <end position="461"/>
    </location>
</feature>
<evidence type="ECO:0000256" key="6">
    <source>
        <dbReference type="SAM" id="MobiDB-lite"/>
    </source>
</evidence>
<proteinExistence type="predicted"/>
<dbReference type="AlphaFoldDB" id="A0A835LSR2"/>
<evidence type="ECO:0000256" key="5">
    <source>
        <dbReference type="SAM" id="Coils"/>
    </source>
</evidence>
<feature type="region of interest" description="Disordered" evidence="6">
    <location>
        <begin position="411"/>
        <end position="478"/>
    </location>
</feature>